<dbReference type="Pfam" id="PF13188">
    <property type="entry name" value="PAS_8"/>
    <property type="match status" value="1"/>
</dbReference>
<dbReference type="InterPro" id="IPR035965">
    <property type="entry name" value="PAS-like_dom_sf"/>
</dbReference>
<dbReference type="Proteomes" id="UP000020218">
    <property type="component" value="Unassembled WGS sequence"/>
</dbReference>
<dbReference type="InterPro" id="IPR000014">
    <property type="entry name" value="PAS"/>
</dbReference>
<organism evidence="2 3">
    <name type="scientific">Candidatus Accumulibacter adjunctus</name>
    <dbReference type="NCBI Taxonomy" id="1454001"/>
    <lineage>
        <taxon>Bacteria</taxon>
        <taxon>Pseudomonadati</taxon>
        <taxon>Pseudomonadota</taxon>
        <taxon>Betaproteobacteria</taxon>
        <taxon>Candidatus Accumulibacter</taxon>
    </lineage>
</organism>
<dbReference type="Pfam" id="PF08448">
    <property type="entry name" value="PAS_4"/>
    <property type="match status" value="1"/>
</dbReference>
<reference evidence="2" key="1">
    <citation type="submission" date="2014-02" db="EMBL/GenBank/DDBJ databases">
        <title>Expanding our view of genomic diversity in Candidatus Accumulibacter clades.</title>
        <authorList>
            <person name="Skennerton C.T."/>
            <person name="Barr J.J."/>
            <person name="Slater F.R."/>
            <person name="Bond P.L."/>
            <person name="Tyson G.W."/>
        </authorList>
    </citation>
    <scope>NUCLEOTIDE SEQUENCE [LARGE SCALE GENOMIC DNA]</scope>
</reference>
<dbReference type="SUPFAM" id="SSF55785">
    <property type="entry name" value="PYP-like sensor domain (PAS domain)"/>
    <property type="match status" value="2"/>
</dbReference>
<feature type="domain" description="PAS" evidence="1">
    <location>
        <begin position="161"/>
        <end position="231"/>
    </location>
</feature>
<dbReference type="STRING" id="1454001.AW08_02256"/>
<keyword evidence="3" id="KW-1185">Reference proteome</keyword>
<gene>
    <name evidence="2" type="ORF">AW08_02256</name>
</gene>
<name>A0A011PLG6_9PROT</name>
<evidence type="ECO:0000313" key="2">
    <source>
        <dbReference type="EMBL" id="EXI67154.1"/>
    </source>
</evidence>
<dbReference type="SMART" id="SM00091">
    <property type="entry name" value="PAS"/>
    <property type="match status" value="2"/>
</dbReference>
<evidence type="ECO:0000313" key="3">
    <source>
        <dbReference type="Proteomes" id="UP000020218"/>
    </source>
</evidence>
<dbReference type="Gene3D" id="3.30.450.20">
    <property type="entry name" value="PAS domain"/>
    <property type="match status" value="2"/>
</dbReference>
<dbReference type="AlphaFoldDB" id="A0A011PLG6"/>
<comment type="caution">
    <text evidence="2">The sequence shown here is derived from an EMBL/GenBank/DDBJ whole genome shotgun (WGS) entry which is preliminary data.</text>
</comment>
<dbReference type="CDD" id="cd00130">
    <property type="entry name" value="PAS"/>
    <property type="match status" value="1"/>
</dbReference>
<dbReference type="InterPro" id="IPR013656">
    <property type="entry name" value="PAS_4"/>
</dbReference>
<sequence>MNATSSAPIERQLVAGIDSRSPWATVLEQAGVAVAVLDADFSFVRVSPAYASAIGRPAAFFPGRGYFELFPHAASEAVFRQVRDARVARAGMALPGRPQPGHGGELERWNWSLTPFAGRAKSASTQYLVLTIQHPAAQRAASGGASGDESGRFAGEWRLRRLFESLTSGFALHEIVLDAAGKPCDYRFLEVNVAFEAISGLERSRIIGRCASAVFGEIDSRWLERFAAVALDGDCGQFDDYHADLDRHYRVTAYCPEHGQIAAVYDDVTTLRTAAPAAASAPERPQERP</sequence>
<feature type="domain" description="PAS" evidence="1">
    <location>
        <begin position="21"/>
        <end position="87"/>
    </location>
</feature>
<accession>A0A011PLG6</accession>
<dbReference type="PATRIC" id="fig|1454001.3.peg.2358"/>
<dbReference type="EMBL" id="JFAX01000012">
    <property type="protein sequence ID" value="EXI67154.1"/>
    <property type="molecule type" value="Genomic_DNA"/>
</dbReference>
<protein>
    <submittedName>
        <fullName evidence="2">PAS domain S-box protein</fullName>
    </submittedName>
</protein>
<evidence type="ECO:0000259" key="1">
    <source>
        <dbReference type="SMART" id="SM00091"/>
    </source>
</evidence>
<proteinExistence type="predicted"/>